<dbReference type="GO" id="GO:0000166">
    <property type="term" value="F:nucleotide binding"/>
    <property type="evidence" value="ECO:0007669"/>
    <property type="project" value="InterPro"/>
</dbReference>
<reference evidence="4" key="1">
    <citation type="submission" date="2019-11" db="EMBL/GenBank/DDBJ databases">
        <title>The complete genome sequence of Saccharopolyspora sp. E2A.</title>
        <authorList>
            <person name="Zhang G."/>
        </authorList>
    </citation>
    <scope>NUCLEOTIDE SEQUENCE [LARGE SCALE GENOMIC DNA]</scope>
    <source>
        <strain evidence="4">E2A</strain>
    </source>
</reference>
<name>A0A5Q3Q6D9_9PSEU</name>
<protein>
    <submittedName>
        <fullName evidence="3">Gfo/Idh/MocA family oxidoreductase</fullName>
    </submittedName>
</protein>
<evidence type="ECO:0000259" key="1">
    <source>
        <dbReference type="Pfam" id="PF01408"/>
    </source>
</evidence>
<dbReference type="PROSITE" id="PS51257">
    <property type="entry name" value="PROKAR_LIPOPROTEIN"/>
    <property type="match status" value="1"/>
</dbReference>
<dbReference type="AlphaFoldDB" id="A0A5Q3Q6D9"/>
<dbReference type="InterPro" id="IPR052515">
    <property type="entry name" value="Gfo/Idh/MocA_Oxidoreductase"/>
</dbReference>
<dbReference type="InterPro" id="IPR036291">
    <property type="entry name" value="NAD(P)-bd_dom_sf"/>
</dbReference>
<dbReference type="InterPro" id="IPR000683">
    <property type="entry name" value="Gfo/Idh/MocA-like_OxRdtase_N"/>
</dbReference>
<dbReference type="SUPFAM" id="SSF51735">
    <property type="entry name" value="NAD(P)-binding Rossmann-fold domains"/>
    <property type="match status" value="1"/>
</dbReference>
<sequence length="353" mass="38196">MAGVHRPPEVRGDGVPVTTAAIIGCGDVSGVHAAAIRAVEDSELIAVCDTDPAALAAAVERYGVPGFGDHRTLLSQLRPDVAHVCTPHHQHVPVALDLLDAGVHVLVEKPLAHTVGEAERLVEAAERTDTRIGVCFQNRYNATSQAARQLLDSGEVGAVLGASATVMWTRTPDYYRRKPWRGKWETAGGGLLINQVIHTLDLVQWLVGGVVDVKGNASTRLYGDLIEVEDTAEMLLAHEGGSRSVVYGSLANVVHAPVTIEITAERGTLSIRGDLTTTYADGRVETVKERRASSTGRAYWGVSHEVLIRDFYARLGDEESFWISPREAMKSLRVLKDVYIQSDLVQNRLTTVG</sequence>
<dbReference type="Proteomes" id="UP000371041">
    <property type="component" value="Chromosome"/>
</dbReference>
<evidence type="ECO:0000313" key="4">
    <source>
        <dbReference type="Proteomes" id="UP000371041"/>
    </source>
</evidence>
<gene>
    <name evidence="3" type="ORF">GIY23_12090</name>
</gene>
<proteinExistence type="predicted"/>
<dbReference type="Gene3D" id="3.30.360.10">
    <property type="entry name" value="Dihydrodipicolinate Reductase, domain 2"/>
    <property type="match status" value="1"/>
</dbReference>
<dbReference type="Gene3D" id="3.40.50.720">
    <property type="entry name" value="NAD(P)-binding Rossmann-like Domain"/>
    <property type="match status" value="1"/>
</dbReference>
<dbReference type="EMBL" id="CP045929">
    <property type="protein sequence ID" value="QGK70168.1"/>
    <property type="molecule type" value="Genomic_DNA"/>
</dbReference>
<evidence type="ECO:0000313" key="3">
    <source>
        <dbReference type="EMBL" id="QGK70168.1"/>
    </source>
</evidence>
<dbReference type="Pfam" id="PF22725">
    <property type="entry name" value="GFO_IDH_MocA_C3"/>
    <property type="match status" value="1"/>
</dbReference>
<dbReference type="PANTHER" id="PTHR43249:SF1">
    <property type="entry name" value="D-GLUCOSIDE 3-DEHYDROGENASE"/>
    <property type="match status" value="1"/>
</dbReference>
<keyword evidence="4" id="KW-1185">Reference proteome</keyword>
<feature type="domain" description="Gfo/Idh/MocA-like oxidoreductase N-terminal" evidence="1">
    <location>
        <begin position="20"/>
        <end position="134"/>
    </location>
</feature>
<dbReference type="KEGG" id="sace:GIY23_12090"/>
<dbReference type="Pfam" id="PF01408">
    <property type="entry name" value="GFO_IDH_MocA"/>
    <property type="match status" value="1"/>
</dbReference>
<dbReference type="SUPFAM" id="SSF55347">
    <property type="entry name" value="Glyceraldehyde-3-phosphate dehydrogenase-like, C-terminal domain"/>
    <property type="match status" value="1"/>
</dbReference>
<feature type="domain" description="GFO/IDH/MocA-like oxidoreductase" evidence="2">
    <location>
        <begin position="145"/>
        <end position="269"/>
    </location>
</feature>
<dbReference type="InterPro" id="IPR055170">
    <property type="entry name" value="GFO_IDH_MocA-like_dom"/>
</dbReference>
<accession>A0A5Q3Q6D9</accession>
<organism evidence="3 4">
    <name type="scientific">Allosaccharopolyspora coralli</name>
    <dbReference type="NCBI Taxonomy" id="2665642"/>
    <lineage>
        <taxon>Bacteria</taxon>
        <taxon>Bacillati</taxon>
        <taxon>Actinomycetota</taxon>
        <taxon>Actinomycetes</taxon>
        <taxon>Pseudonocardiales</taxon>
        <taxon>Pseudonocardiaceae</taxon>
        <taxon>Allosaccharopolyspora</taxon>
    </lineage>
</organism>
<dbReference type="PANTHER" id="PTHR43249">
    <property type="entry name" value="UDP-N-ACETYL-2-AMINO-2-DEOXY-D-GLUCURONATE OXIDASE"/>
    <property type="match status" value="1"/>
</dbReference>
<evidence type="ECO:0000259" key="2">
    <source>
        <dbReference type="Pfam" id="PF22725"/>
    </source>
</evidence>